<dbReference type="VEuPathDB" id="FungiDB:RhiirFUN_010900"/>
<dbReference type="Proteomes" id="UP000234323">
    <property type="component" value="Unassembled WGS sequence"/>
</dbReference>
<protein>
    <submittedName>
        <fullName evidence="1">Uncharacterized protein</fullName>
    </submittedName>
</protein>
<gene>
    <name evidence="1" type="ORF">RhiirA4_426957</name>
</gene>
<evidence type="ECO:0000313" key="2">
    <source>
        <dbReference type="Proteomes" id="UP000234323"/>
    </source>
</evidence>
<dbReference type="VEuPathDB" id="FungiDB:RhiirA1_398005"/>
<keyword evidence="2" id="KW-1185">Reference proteome</keyword>
<evidence type="ECO:0000313" key="1">
    <source>
        <dbReference type="EMBL" id="PKY54699.1"/>
    </source>
</evidence>
<name>A0A2I1H744_9GLOM</name>
<comment type="caution">
    <text evidence="1">The sequence shown here is derived from an EMBL/GenBank/DDBJ whole genome shotgun (WGS) entry which is preliminary data.</text>
</comment>
<proteinExistence type="predicted"/>
<sequence>MRTTYSNLPNGNVINTPAVTPNINGQILPSQISHFNSPQIFSNVCNGVNAFNPTCDRSCPLPGNNPFIVGNSPHMMNDIYQSQECSSTMRDYHTVFLLQQQKQKRVYEVSGFLNTWFPPPQINHLNIPQISPNVYNGVNALNPYCGNSCPLPGNNPSIVYNSPHAANVEAPHKQLTL</sequence>
<accession>A0A2I1H744</accession>
<dbReference type="EMBL" id="LLXI01001664">
    <property type="protein sequence ID" value="PKY54699.1"/>
    <property type="molecule type" value="Genomic_DNA"/>
</dbReference>
<dbReference type="AlphaFoldDB" id="A0A2I1H744"/>
<organism evidence="1 2">
    <name type="scientific">Rhizophagus irregularis</name>
    <dbReference type="NCBI Taxonomy" id="588596"/>
    <lineage>
        <taxon>Eukaryota</taxon>
        <taxon>Fungi</taxon>
        <taxon>Fungi incertae sedis</taxon>
        <taxon>Mucoromycota</taxon>
        <taxon>Glomeromycotina</taxon>
        <taxon>Glomeromycetes</taxon>
        <taxon>Glomerales</taxon>
        <taxon>Glomeraceae</taxon>
        <taxon>Rhizophagus</taxon>
    </lineage>
</organism>
<dbReference type="VEuPathDB" id="FungiDB:FUN_015112"/>
<reference evidence="1 2" key="1">
    <citation type="submission" date="2015-10" db="EMBL/GenBank/DDBJ databases">
        <title>Genome analyses suggest a sexual origin of heterokaryosis in a supposedly ancient asexual fungus.</title>
        <authorList>
            <person name="Ropars J."/>
            <person name="Sedzielewska K."/>
            <person name="Noel J."/>
            <person name="Charron P."/>
            <person name="Farinelli L."/>
            <person name="Marton T."/>
            <person name="Kruger M."/>
            <person name="Pelin A."/>
            <person name="Brachmann A."/>
            <person name="Corradi N."/>
        </authorList>
    </citation>
    <scope>NUCLEOTIDE SEQUENCE [LARGE SCALE GENOMIC DNA]</scope>
    <source>
        <strain evidence="1 2">A4</strain>
    </source>
</reference>